<dbReference type="RefSeq" id="WP_132623302.1">
    <property type="nucleotide sequence ID" value="NZ_SMKQ01000328.1"/>
</dbReference>
<feature type="transmembrane region" description="Helical" evidence="7">
    <location>
        <begin position="107"/>
        <end position="128"/>
    </location>
</feature>
<keyword evidence="9" id="KW-1185">Reference proteome</keyword>
<keyword evidence="2" id="KW-0813">Transport</keyword>
<evidence type="ECO:0000256" key="4">
    <source>
        <dbReference type="ARBA" id="ARBA00022692"/>
    </source>
</evidence>
<comment type="caution">
    <text evidence="8">The sequence shown here is derived from an EMBL/GenBank/DDBJ whole genome shotgun (WGS) entry which is preliminary data.</text>
</comment>
<evidence type="ECO:0000313" key="8">
    <source>
        <dbReference type="EMBL" id="TDD31146.1"/>
    </source>
</evidence>
<gene>
    <name evidence="8" type="ORF">E1286_45290</name>
</gene>
<evidence type="ECO:0000256" key="3">
    <source>
        <dbReference type="ARBA" id="ARBA00022475"/>
    </source>
</evidence>
<evidence type="ECO:0000256" key="2">
    <source>
        <dbReference type="ARBA" id="ARBA00022448"/>
    </source>
</evidence>
<keyword evidence="3" id="KW-1003">Cell membrane</keyword>
<feature type="transmembrane region" description="Helical" evidence="7">
    <location>
        <begin position="484"/>
        <end position="504"/>
    </location>
</feature>
<dbReference type="AlphaFoldDB" id="A0A4R4XJN5"/>
<dbReference type="OrthoDB" id="3539781at2"/>
<protein>
    <submittedName>
        <fullName evidence="8">Sugar ABC transporter permease</fullName>
    </submittedName>
</protein>
<evidence type="ECO:0000256" key="1">
    <source>
        <dbReference type="ARBA" id="ARBA00004651"/>
    </source>
</evidence>
<feature type="transmembrane region" description="Helical" evidence="7">
    <location>
        <begin position="582"/>
        <end position="600"/>
    </location>
</feature>
<keyword evidence="4 7" id="KW-0812">Transmembrane</keyword>
<feature type="transmembrane region" description="Helical" evidence="7">
    <location>
        <begin position="373"/>
        <end position="397"/>
    </location>
</feature>
<organism evidence="8 9">
    <name type="scientific">Nonomuraea terrae</name>
    <dbReference type="NCBI Taxonomy" id="2530383"/>
    <lineage>
        <taxon>Bacteria</taxon>
        <taxon>Bacillati</taxon>
        <taxon>Actinomycetota</taxon>
        <taxon>Actinomycetes</taxon>
        <taxon>Streptosporangiales</taxon>
        <taxon>Streptosporangiaceae</taxon>
        <taxon>Nonomuraea</taxon>
    </lineage>
</organism>
<feature type="transmembrane region" description="Helical" evidence="7">
    <location>
        <begin position="417"/>
        <end position="439"/>
    </location>
</feature>
<dbReference type="InterPro" id="IPR035906">
    <property type="entry name" value="MetI-like_sf"/>
</dbReference>
<feature type="transmembrane region" description="Helical" evidence="7">
    <location>
        <begin position="516"/>
        <end position="538"/>
    </location>
</feature>
<dbReference type="Proteomes" id="UP000295302">
    <property type="component" value="Unassembled WGS sequence"/>
</dbReference>
<dbReference type="PANTHER" id="PTHR43227">
    <property type="entry name" value="BLL4140 PROTEIN"/>
    <property type="match status" value="1"/>
</dbReference>
<evidence type="ECO:0000313" key="9">
    <source>
        <dbReference type="Proteomes" id="UP000295302"/>
    </source>
</evidence>
<dbReference type="PANTHER" id="PTHR43227:SF8">
    <property type="entry name" value="DIACETYLCHITOBIOSE UPTAKE SYSTEM PERMEASE PROTEIN DASB"/>
    <property type="match status" value="1"/>
</dbReference>
<reference evidence="8 9" key="1">
    <citation type="submission" date="2019-03" db="EMBL/GenBank/DDBJ databases">
        <title>Draft genome sequences of novel Actinobacteria.</title>
        <authorList>
            <person name="Sahin N."/>
            <person name="Ay H."/>
            <person name="Saygin H."/>
        </authorList>
    </citation>
    <scope>NUCLEOTIDE SEQUENCE [LARGE SCALE GENOMIC DNA]</scope>
    <source>
        <strain evidence="8 9">CH32</strain>
    </source>
</reference>
<comment type="subcellular location">
    <subcellularLocation>
        <location evidence="1">Cell membrane</location>
        <topology evidence="1">Multi-pass membrane protein</topology>
    </subcellularLocation>
</comment>
<evidence type="ECO:0000256" key="5">
    <source>
        <dbReference type="ARBA" id="ARBA00022989"/>
    </source>
</evidence>
<evidence type="ECO:0000256" key="6">
    <source>
        <dbReference type="ARBA" id="ARBA00023136"/>
    </source>
</evidence>
<keyword evidence="5 7" id="KW-1133">Transmembrane helix</keyword>
<evidence type="ECO:0000256" key="7">
    <source>
        <dbReference type="SAM" id="Phobius"/>
    </source>
</evidence>
<proteinExistence type="predicted"/>
<dbReference type="SUPFAM" id="SSF161098">
    <property type="entry name" value="MetI-like"/>
    <property type="match status" value="2"/>
</dbReference>
<keyword evidence="6 7" id="KW-0472">Membrane</keyword>
<dbReference type="Gene3D" id="1.10.3720.10">
    <property type="entry name" value="MetI-like"/>
    <property type="match status" value="1"/>
</dbReference>
<feature type="transmembrane region" description="Helical" evidence="7">
    <location>
        <begin position="451"/>
        <end position="472"/>
    </location>
</feature>
<sequence length="621" mass="62693">MTSPNPPHSASHALGWLLAVPALLGTLITLVLPTGQTIWLSFQRGGVLRESTYAGTANYAELLGGGEFWRAVGFTLSLTLIPLLVAVVVGPLLALALDRAGTWPRRAARIALSLAVVTFSPVGVAAAWTRGLMPNASGVVTLADGLREATTAPGTLRLIVAAATFGVVCALALVAYLPVLRGGTPGPALLAVGALLALGVVAVGLQAFSFGMVLTRGGPQRATETLAGLSYDYAFRMAEFGPGAAVAALTWALLAVLGVAATIVAVAFRLRITLTPREAAADASSWASHDKAPSPYGVSSGAAAQLPASPYGEAYGQPAAGPYGVFSATGQDAPASPYVTGGAELLPAGPAKAVAGAGHASSAVPVRRAAGPVAVAAGVTALVVVAAVALLCAWPWIDGALASPRSPAGTLRAQVNTWVPALAGAVVSVGVAYLAALGIGGLRPLGRRSEWLLLVFAPWLFAGTGVLGVANWQNTRNLGLVDTFPALIPPVLVSVPALLVLTLLCKGLAERTDRDFFGGVFLPSLPMAGILTGAVTLVNAHDLLWPLLVAQQPELFTAPVAQVNQLSSYAARTPDVGAGTPLLVVAVALAALVAAQLLYLDRLAITAKDGGQGSPSPAPAA</sequence>
<feature type="transmembrane region" description="Helical" evidence="7">
    <location>
        <begin position="68"/>
        <end position="95"/>
    </location>
</feature>
<name>A0A4R4XJN5_9ACTN</name>
<dbReference type="EMBL" id="SMKQ01000328">
    <property type="protein sequence ID" value="TDD31146.1"/>
    <property type="molecule type" value="Genomic_DNA"/>
</dbReference>
<dbReference type="InterPro" id="IPR050809">
    <property type="entry name" value="UgpAE/MalFG_permease"/>
</dbReference>
<feature type="transmembrane region" description="Helical" evidence="7">
    <location>
        <begin position="244"/>
        <end position="268"/>
    </location>
</feature>
<feature type="transmembrane region" description="Helical" evidence="7">
    <location>
        <begin position="12"/>
        <end position="32"/>
    </location>
</feature>
<feature type="transmembrane region" description="Helical" evidence="7">
    <location>
        <begin position="189"/>
        <end position="214"/>
    </location>
</feature>
<feature type="transmembrane region" description="Helical" evidence="7">
    <location>
        <begin position="156"/>
        <end position="177"/>
    </location>
</feature>
<accession>A0A4R4XJN5</accession>
<dbReference type="GO" id="GO:0005886">
    <property type="term" value="C:plasma membrane"/>
    <property type="evidence" value="ECO:0007669"/>
    <property type="project" value="UniProtKB-SubCell"/>
</dbReference>